<keyword evidence="8" id="KW-1185">Reference proteome</keyword>
<accession>A0A1G6YSF3</accession>
<feature type="transmembrane region" description="Helical" evidence="5">
    <location>
        <begin position="172"/>
        <end position="193"/>
    </location>
</feature>
<dbReference type="STRING" id="1045774.SAMN05421872_112147"/>
<dbReference type="GO" id="GO:0005886">
    <property type="term" value="C:plasma membrane"/>
    <property type="evidence" value="ECO:0007669"/>
    <property type="project" value="UniProtKB-SubCell"/>
</dbReference>
<dbReference type="SUPFAM" id="SSF103473">
    <property type="entry name" value="MFS general substrate transporter"/>
    <property type="match status" value="1"/>
</dbReference>
<keyword evidence="2 5" id="KW-0812">Transmembrane</keyword>
<feature type="transmembrane region" description="Helical" evidence="5">
    <location>
        <begin position="58"/>
        <end position="75"/>
    </location>
</feature>
<dbReference type="AlphaFoldDB" id="A0A1G6YSF3"/>
<protein>
    <submittedName>
        <fullName evidence="7">Predicted arabinose efflux permease, MFS family</fullName>
    </submittedName>
</protein>
<feature type="transmembrane region" description="Helical" evidence="5">
    <location>
        <begin position="274"/>
        <end position="300"/>
    </location>
</feature>
<dbReference type="InterPro" id="IPR011701">
    <property type="entry name" value="MFS"/>
</dbReference>
<feature type="transmembrane region" description="Helical" evidence="5">
    <location>
        <begin position="205"/>
        <end position="225"/>
    </location>
</feature>
<evidence type="ECO:0000256" key="1">
    <source>
        <dbReference type="ARBA" id="ARBA00004651"/>
    </source>
</evidence>
<feature type="transmembrane region" description="Helical" evidence="5">
    <location>
        <begin position="87"/>
        <end position="106"/>
    </location>
</feature>
<dbReference type="InterPro" id="IPR036259">
    <property type="entry name" value="MFS_trans_sf"/>
</dbReference>
<feature type="transmembrane region" description="Helical" evidence="5">
    <location>
        <begin position="370"/>
        <end position="392"/>
    </location>
</feature>
<evidence type="ECO:0000256" key="3">
    <source>
        <dbReference type="ARBA" id="ARBA00022989"/>
    </source>
</evidence>
<evidence type="ECO:0000256" key="5">
    <source>
        <dbReference type="SAM" id="Phobius"/>
    </source>
</evidence>
<feature type="transmembrane region" description="Helical" evidence="5">
    <location>
        <begin position="237"/>
        <end position="254"/>
    </location>
</feature>
<dbReference type="InterPro" id="IPR020846">
    <property type="entry name" value="MFS_dom"/>
</dbReference>
<feature type="transmembrane region" description="Helical" evidence="5">
    <location>
        <begin position="144"/>
        <end position="166"/>
    </location>
</feature>
<keyword evidence="4 5" id="KW-0472">Membrane</keyword>
<evidence type="ECO:0000313" key="8">
    <source>
        <dbReference type="Proteomes" id="UP000199034"/>
    </source>
</evidence>
<feature type="transmembrane region" description="Helical" evidence="5">
    <location>
        <begin position="20"/>
        <end position="46"/>
    </location>
</feature>
<comment type="subcellular location">
    <subcellularLocation>
        <location evidence="1">Cell membrane</location>
        <topology evidence="1">Multi-pass membrane protein</topology>
    </subcellularLocation>
</comment>
<proteinExistence type="predicted"/>
<dbReference type="Pfam" id="PF07690">
    <property type="entry name" value="MFS_1"/>
    <property type="match status" value="1"/>
</dbReference>
<evidence type="ECO:0000256" key="4">
    <source>
        <dbReference type="ARBA" id="ARBA00023136"/>
    </source>
</evidence>
<dbReference type="Gene3D" id="1.20.1250.20">
    <property type="entry name" value="MFS general substrate transporter like domains"/>
    <property type="match status" value="1"/>
</dbReference>
<feature type="transmembrane region" description="Helical" evidence="5">
    <location>
        <begin position="413"/>
        <end position="438"/>
    </location>
</feature>
<feature type="transmembrane region" description="Helical" evidence="5">
    <location>
        <begin position="112"/>
        <end position="132"/>
    </location>
</feature>
<evidence type="ECO:0000259" key="6">
    <source>
        <dbReference type="PROSITE" id="PS50850"/>
    </source>
</evidence>
<dbReference type="InterPro" id="IPR005829">
    <property type="entry name" value="Sugar_transporter_CS"/>
</dbReference>
<dbReference type="GO" id="GO:0022857">
    <property type="term" value="F:transmembrane transporter activity"/>
    <property type="evidence" value="ECO:0007669"/>
    <property type="project" value="InterPro"/>
</dbReference>
<evidence type="ECO:0000256" key="2">
    <source>
        <dbReference type="ARBA" id="ARBA00022692"/>
    </source>
</evidence>
<feature type="transmembrane region" description="Helical" evidence="5">
    <location>
        <begin position="312"/>
        <end position="333"/>
    </location>
</feature>
<feature type="transmembrane region" description="Helical" evidence="5">
    <location>
        <begin position="345"/>
        <end position="364"/>
    </location>
</feature>
<evidence type="ECO:0000313" key="7">
    <source>
        <dbReference type="EMBL" id="SDD93270.1"/>
    </source>
</evidence>
<dbReference type="PANTHER" id="PTHR42718">
    <property type="entry name" value="MAJOR FACILITATOR SUPERFAMILY MULTIDRUG TRANSPORTER MFSC"/>
    <property type="match status" value="1"/>
</dbReference>
<reference evidence="7 8" key="1">
    <citation type="submission" date="2016-10" db="EMBL/GenBank/DDBJ databases">
        <authorList>
            <person name="de Groot N.N."/>
        </authorList>
    </citation>
    <scope>NUCLEOTIDE SEQUENCE [LARGE SCALE GENOMIC DNA]</scope>
    <source>
        <strain evidence="7 8">CGMCC 4.6858</strain>
    </source>
</reference>
<sequence length="486" mass="49398">MFRKDPMSHPPAPSPMRANLEIAAIGLGALMASLSQTLIIPVLPVIEADIGASTTQSSWLLTSTLLVGAVAVPIISRLADMFGRRRMLLVALLSLAAGSLIDALTTDPTVMIVGRALCGLSGASIPLGISLLHTQLPPARRGSATALISAMLGIGGALGLPLAGLLADNVDYHVLFWIGAVGAAVSAALVVALVDEPAVGDPGRIDWSGMVLLAGGLVALVLPLSQASSWGWGSARTVGLLVLSVLLLGLLVVVERRVRNPLVDMRTLGRPPIVITNIASLFFGFALFASFVGTATYVQMPKETGYGFGSSVLTAGLCLLPSGILMLVLAPVTARLIGSWGPGRVLAVAGLILTGGLLLRIVLVGELWHVVLGTAIIGAGTGIGYASLPALINAHTPERELAAANGINTLARSLGSTLASALGGTLLASFTVSVAALGGAELPSLTAYRVLFGICAGAAFLASLAGLALASPKVDTAETREQQPVS</sequence>
<keyword evidence="3 5" id="KW-1133">Transmembrane helix</keyword>
<organism evidence="7 8">
    <name type="scientific">Nocardioides lianchengensis</name>
    <dbReference type="NCBI Taxonomy" id="1045774"/>
    <lineage>
        <taxon>Bacteria</taxon>
        <taxon>Bacillati</taxon>
        <taxon>Actinomycetota</taxon>
        <taxon>Actinomycetes</taxon>
        <taxon>Propionibacteriales</taxon>
        <taxon>Nocardioidaceae</taxon>
        <taxon>Nocardioides</taxon>
    </lineage>
</organism>
<dbReference type="PROSITE" id="PS00216">
    <property type="entry name" value="SUGAR_TRANSPORT_1"/>
    <property type="match status" value="1"/>
</dbReference>
<gene>
    <name evidence="7" type="ORF">SAMN05421872_112147</name>
</gene>
<feature type="transmembrane region" description="Helical" evidence="5">
    <location>
        <begin position="450"/>
        <end position="470"/>
    </location>
</feature>
<name>A0A1G6YSF3_9ACTN</name>
<dbReference type="EMBL" id="FMZM01000012">
    <property type="protein sequence ID" value="SDD93270.1"/>
    <property type="molecule type" value="Genomic_DNA"/>
</dbReference>
<dbReference type="Proteomes" id="UP000199034">
    <property type="component" value="Unassembled WGS sequence"/>
</dbReference>
<dbReference type="PROSITE" id="PS50850">
    <property type="entry name" value="MFS"/>
    <property type="match status" value="1"/>
</dbReference>
<dbReference type="PANTHER" id="PTHR42718:SF35">
    <property type="entry name" value="BLL0718 PROTEIN"/>
    <property type="match status" value="1"/>
</dbReference>
<feature type="domain" description="Major facilitator superfamily (MFS) profile" evidence="6">
    <location>
        <begin position="21"/>
        <end position="474"/>
    </location>
</feature>